<keyword evidence="7 13" id="KW-0808">Transferase</keyword>
<sequence>MIDELLAAMTAEGQLARWTRGIYEPETVAFGGPTGMDVAHMLFHDDSRHCLARASGSPAALGRRETTVLLFSSMLRAAGLDWFEQGDVWAKVASLRAVAHRDADLRHTEKLGRAIRRLMTVDPRGVPDLVPPTWWSAFDTVGRHLAALTCDGHLERGLRAVLAHHFIFHANRAGLSGDDQATLAALAVNTVFHNTPAQRATTIVDPVKVPAMTSTFSDTSISSGDSAHALRAKLTDQLIAGGAIRTDAVEGAFRQVPREVFLPGVPVADAYANDAVYTKHEADGTRISAASQPKIVAMMLHQLDIQPGQRILELGAATGYNAALMAVLAGPTGHVTTIDIDDDLVAGARAHLAAAGIDNVTTIVGDGAFGHPEAAPYDRVIATVGAYEVPAAWLEQLAPGGRLVAPVRLAGVASRSIVFTRDHDGWSSIRSEMAVFMPLRGLGDDARRVIDLTGTGEVTLQTHKDNIHATDSDTLTGIFDTPAETVWTGVHFFARESFEWLDLWLSCHLPNPLMRMEVAPTAKDSGLVRPMFPTVAMATTSADGSLAYLTIRTAEPGPDGNRRYEVGVIGHGPGGHDLAKQVAAETATWDQGFRSSTAHFAIPDTPALATEPGRVVLDRPRQPMTVTWT</sequence>
<dbReference type="InterPro" id="IPR000682">
    <property type="entry name" value="PCMT"/>
</dbReference>
<evidence type="ECO:0000256" key="11">
    <source>
        <dbReference type="ARBA" id="ARBA00031350"/>
    </source>
</evidence>
<evidence type="ECO:0000256" key="4">
    <source>
        <dbReference type="ARBA" id="ARBA00013346"/>
    </source>
</evidence>
<dbReference type="AlphaFoldDB" id="A0A1G8AYG7"/>
<dbReference type="SUPFAM" id="SSF53335">
    <property type="entry name" value="S-adenosyl-L-methionine-dependent methyltransferases"/>
    <property type="match status" value="1"/>
</dbReference>
<accession>A0A1G8AYG7</accession>
<keyword evidence="8" id="KW-0949">S-adenosyl-L-methionine</keyword>
<dbReference type="InterPro" id="IPR023809">
    <property type="entry name" value="Thiopep_bacteriocin_synth_dom"/>
</dbReference>
<evidence type="ECO:0000256" key="7">
    <source>
        <dbReference type="ARBA" id="ARBA00022679"/>
    </source>
</evidence>
<evidence type="ECO:0000256" key="6">
    <source>
        <dbReference type="ARBA" id="ARBA00022603"/>
    </source>
</evidence>
<dbReference type="InterPro" id="IPR027573">
    <property type="entry name" value="Methyltran_FxLD"/>
</dbReference>
<name>A0A1G8AYG7_9ACTN</name>
<evidence type="ECO:0000256" key="8">
    <source>
        <dbReference type="ARBA" id="ARBA00022691"/>
    </source>
</evidence>
<keyword evidence="5" id="KW-0963">Cytoplasm</keyword>
<dbReference type="EC" id="2.1.1.77" evidence="3"/>
<dbReference type="PANTHER" id="PTHR11579:SF0">
    <property type="entry name" value="PROTEIN-L-ISOASPARTATE(D-ASPARTATE) O-METHYLTRANSFERASE"/>
    <property type="match status" value="1"/>
</dbReference>
<dbReference type="GO" id="GO:0005737">
    <property type="term" value="C:cytoplasm"/>
    <property type="evidence" value="ECO:0007669"/>
    <property type="project" value="UniProtKB-SubCell"/>
</dbReference>
<keyword evidence="14" id="KW-1185">Reference proteome</keyword>
<gene>
    <name evidence="13" type="ORF">SAMN05421505_11346</name>
</gene>
<dbReference type="Gene3D" id="3.40.50.150">
    <property type="entry name" value="Vaccinia Virus protein VP39"/>
    <property type="match status" value="1"/>
</dbReference>
<dbReference type="NCBIfam" id="TIGR03891">
    <property type="entry name" value="thiopep_ocin"/>
    <property type="match status" value="1"/>
</dbReference>
<dbReference type="InterPro" id="IPR029063">
    <property type="entry name" value="SAM-dependent_MTases_sf"/>
</dbReference>
<reference evidence="13 14" key="1">
    <citation type="submission" date="2016-10" db="EMBL/GenBank/DDBJ databases">
        <authorList>
            <person name="de Groot N.N."/>
        </authorList>
    </citation>
    <scope>NUCLEOTIDE SEQUENCE [LARGE SCALE GENOMIC DNA]</scope>
    <source>
        <strain evidence="13 14">CPCC 201354</strain>
    </source>
</reference>
<evidence type="ECO:0000313" key="13">
    <source>
        <dbReference type="EMBL" id="SDH25894.1"/>
    </source>
</evidence>
<comment type="similarity">
    <text evidence="2">Belongs to the methyltransferase superfamily. L-isoaspartyl/D-aspartyl protein methyltransferase family.</text>
</comment>
<dbReference type="GO" id="GO:0004719">
    <property type="term" value="F:protein-L-isoaspartate (D-aspartate) O-methyltransferase activity"/>
    <property type="evidence" value="ECO:0007669"/>
    <property type="project" value="UniProtKB-EC"/>
</dbReference>
<evidence type="ECO:0000256" key="1">
    <source>
        <dbReference type="ARBA" id="ARBA00004496"/>
    </source>
</evidence>
<dbReference type="NCBIfam" id="TIGR04364">
    <property type="entry name" value="methyltran_FxLD"/>
    <property type="match status" value="1"/>
</dbReference>
<proteinExistence type="inferred from homology"/>
<dbReference type="PANTHER" id="PTHR11579">
    <property type="entry name" value="PROTEIN-L-ISOASPARTATE O-METHYLTRANSFERASE"/>
    <property type="match status" value="1"/>
</dbReference>
<keyword evidence="6 13" id="KW-0489">Methyltransferase</keyword>
<protein>
    <recommendedName>
        <fullName evidence="4">Protein-L-isoaspartate O-methyltransferase</fullName>
        <ecNumber evidence="3">2.1.1.77</ecNumber>
    </recommendedName>
    <alternativeName>
        <fullName evidence="11">L-isoaspartyl protein carboxyl methyltransferase</fullName>
    </alternativeName>
    <alternativeName>
        <fullName evidence="9">Protein L-isoaspartyl methyltransferase</fullName>
    </alternativeName>
    <alternativeName>
        <fullName evidence="10">Protein-beta-aspartate methyltransferase</fullName>
    </alternativeName>
</protein>
<dbReference type="EMBL" id="FNCN01000013">
    <property type="protein sequence ID" value="SDH25894.1"/>
    <property type="molecule type" value="Genomic_DNA"/>
</dbReference>
<dbReference type="Pfam" id="PF01135">
    <property type="entry name" value="PCMT"/>
    <property type="match status" value="1"/>
</dbReference>
<dbReference type="Pfam" id="PF14028">
    <property type="entry name" value="Lant_dehydr_C"/>
    <property type="match status" value="1"/>
</dbReference>
<dbReference type="Proteomes" id="UP000198923">
    <property type="component" value="Unassembled WGS sequence"/>
</dbReference>
<organism evidence="13 14">
    <name type="scientific">Sinosporangium album</name>
    <dbReference type="NCBI Taxonomy" id="504805"/>
    <lineage>
        <taxon>Bacteria</taxon>
        <taxon>Bacillati</taxon>
        <taxon>Actinomycetota</taxon>
        <taxon>Actinomycetes</taxon>
        <taxon>Streptosporangiales</taxon>
        <taxon>Streptosporangiaceae</taxon>
        <taxon>Sinosporangium</taxon>
    </lineage>
</organism>
<evidence type="ECO:0000256" key="2">
    <source>
        <dbReference type="ARBA" id="ARBA00005369"/>
    </source>
</evidence>
<evidence type="ECO:0000256" key="9">
    <source>
        <dbReference type="ARBA" id="ARBA00030757"/>
    </source>
</evidence>
<evidence type="ECO:0000256" key="3">
    <source>
        <dbReference type="ARBA" id="ARBA00011890"/>
    </source>
</evidence>
<evidence type="ECO:0000313" key="14">
    <source>
        <dbReference type="Proteomes" id="UP000198923"/>
    </source>
</evidence>
<evidence type="ECO:0000256" key="5">
    <source>
        <dbReference type="ARBA" id="ARBA00022490"/>
    </source>
</evidence>
<dbReference type="STRING" id="504805.SAMN05421505_11346"/>
<dbReference type="GO" id="GO:0032259">
    <property type="term" value="P:methylation"/>
    <property type="evidence" value="ECO:0007669"/>
    <property type="project" value="UniProtKB-KW"/>
</dbReference>
<evidence type="ECO:0000256" key="10">
    <source>
        <dbReference type="ARBA" id="ARBA00031323"/>
    </source>
</evidence>
<comment type="subcellular location">
    <subcellularLocation>
        <location evidence="1">Cytoplasm</location>
    </subcellularLocation>
</comment>
<evidence type="ECO:0000259" key="12">
    <source>
        <dbReference type="Pfam" id="PF14028"/>
    </source>
</evidence>
<dbReference type="CDD" id="cd02440">
    <property type="entry name" value="AdoMet_MTases"/>
    <property type="match status" value="1"/>
</dbReference>
<feature type="domain" description="Thiopeptide-type bacteriocin biosynthesis" evidence="12">
    <location>
        <begin position="3"/>
        <end position="188"/>
    </location>
</feature>